<proteinExistence type="predicted"/>
<dbReference type="EMBL" id="CAJNOH010000111">
    <property type="protein sequence ID" value="CAF0877416.1"/>
    <property type="molecule type" value="Genomic_DNA"/>
</dbReference>
<reference evidence="3" key="1">
    <citation type="submission" date="2021-02" db="EMBL/GenBank/DDBJ databases">
        <authorList>
            <person name="Nowell W R."/>
        </authorList>
    </citation>
    <scope>NUCLEOTIDE SEQUENCE</scope>
</reference>
<keyword evidence="1" id="KW-0472">Membrane</keyword>
<evidence type="ECO:0000313" key="5">
    <source>
        <dbReference type="Proteomes" id="UP000663870"/>
    </source>
</evidence>
<evidence type="ECO:0000256" key="1">
    <source>
        <dbReference type="SAM" id="Phobius"/>
    </source>
</evidence>
<dbReference type="EMBL" id="CAJNOL010000135">
    <property type="protein sequence ID" value="CAF0875798.1"/>
    <property type="molecule type" value="Genomic_DNA"/>
</dbReference>
<name>A0A813XK90_9BILA</name>
<protein>
    <submittedName>
        <fullName evidence="3">Uncharacterized protein</fullName>
    </submittedName>
</protein>
<feature type="transmembrane region" description="Helical" evidence="1">
    <location>
        <begin position="47"/>
        <end position="69"/>
    </location>
</feature>
<dbReference type="Proteomes" id="UP000663854">
    <property type="component" value="Unassembled WGS sequence"/>
</dbReference>
<dbReference type="AlphaFoldDB" id="A0A813XK90"/>
<evidence type="ECO:0000313" key="4">
    <source>
        <dbReference type="Proteomes" id="UP000663854"/>
    </source>
</evidence>
<dbReference type="Proteomes" id="UP000663870">
    <property type="component" value="Unassembled WGS sequence"/>
</dbReference>
<keyword evidence="5" id="KW-1185">Reference proteome</keyword>
<comment type="caution">
    <text evidence="3">The sequence shown here is derived from an EMBL/GenBank/DDBJ whole genome shotgun (WGS) entry which is preliminary data.</text>
</comment>
<organism evidence="3 4">
    <name type="scientific">Rotaria sordida</name>
    <dbReference type="NCBI Taxonomy" id="392033"/>
    <lineage>
        <taxon>Eukaryota</taxon>
        <taxon>Metazoa</taxon>
        <taxon>Spiralia</taxon>
        <taxon>Gnathifera</taxon>
        <taxon>Rotifera</taxon>
        <taxon>Eurotatoria</taxon>
        <taxon>Bdelloidea</taxon>
        <taxon>Philodinida</taxon>
        <taxon>Philodinidae</taxon>
        <taxon>Rotaria</taxon>
    </lineage>
</organism>
<accession>A0A813XK90</accession>
<keyword evidence="1" id="KW-0812">Transmembrane</keyword>
<gene>
    <name evidence="2" type="ORF">JXQ802_LOCUS7900</name>
    <name evidence="3" type="ORF">PYM288_LOCUS8366</name>
</gene>
<keyword evidence="1" id="KW-1133">Transmembrane helix</keyword>
<evidence type="ECO:0000313" key="3">
    <source>
        <dbReference type="EMBL" id="CAF0877416.1"/>
    </source>
</evidence>
<sequence>MESKIIVSNITMIELNITMIESNITIKDQIQRNVFAPVQVTPDRTGLFIALFLLFLLFILISYLFYNFFSFKRFTSQHNNIQNNFIDQNLNNKIILDDNDDLINNNGEIIFRRQSSFSDCGTSLRSSSIRSHVHQRTKRNSSYKYCSQTSNYLLTPCLSSQIVTNADECLPTTIIVEPNDAQLANALSRSISKYYERRRKPILKRRTRSYEDIAILPNKKRLPLQATASLPIRRNLQQTDKTNRQCQRRLSSRKKPTTIYELYKSDRMRIANLLVSDT</sequence>
<evidence type="ECO:0000313" key="2">
    <source>
        <dbReference type="EMBL" id="CAF0875798.1"/>
    </source>
</evidence>